<dbReference type="SUPFAM" id="SSF53822">
    <property type="entry name" value="Periplasmic binding protein-like I"/>
    <property type="match status" value="1"/>
</dbReference>
<dbReference type="EMBL" id="FNLL01000015">
    <property type="protein sequence ID" value="SDU59313.1"/>
    <property type="molecule type" value="Genomic_DNA"/>
</dbReference>
<dbReference type="CDD" id="cd06325">
    <property type="entry name" value="PBP1_ABC_unchar_transporter"/>
    <property type="match status" value="1"/>
</dbReference>
<protein>
    <submittedName>
        <fullName evidence="1">Putative ABC transport system substrate-binding protein</fullName>
    </submittedName>
</protein>
<reference evidence="2" key="1">
    <citation type="submission" date="2016-10" db="EMBL/GenBank/DDBJ databases">
        <authorList>
            <person name="Varghese N."/>
            <person name="Submissions S."/>
        </authorList>
    </citation>
    <scope>NUCLEOTIDE SEQUENCE [LARGE SCALE GENOMIC DNA]</scope>
    <source>
        <strain evidence="2">DSM 3384</strain>
    </source>
</reference>
<dbReference type="PANTHER" id="PTHR35271">
    <property type="entry name" value="ABC TRANSPORTER, SUBSTRATE-BINDING LIPOPROTEIN-RELATED"/>
    <property type="match status" value="1"/>
</dbReference>
<dbReference type="InterPro" id="IPR007487">
    <property type="entry name" value="ABC_transpt-TYRBP-like"/>
</dbReference>
<dbReference type="InterPro" id="IPR028082">
    <property type="entry name" value="Peripla_BP_I"/>
</dbReference>
<dbReference type="PANTHER" id="PTHR35271:SF1">
    <property type="entry name" value="ABC TRANSPORTER, SUBSTRATE-BINDING LIPOPROTEIN"/>
    <property type="match status" value="1"/>
</dbReference>
<dbReference type="Proteomes" id="UP000199608">
    <property type="component" value="Unassembled WGS sequence"/>
</dbReference>
<evidence type="ECO:0000313" key="2">
    <source>
        <dbReference type="Proteomes" id="UP000199608"/>
    </source>
</evidence>
<sequence>MVKKISLVLFLSIAFAGLWDISCLPLLSAQKIHRVAMVTWRGETPAEKGFSDGLKYYGHAIHIIKYHANQDMQLLDDAIAAVGKSDVDLIYVFGTTAAKRVLSKIKQTPVVFNIVTRPVESKIIASWNSSGNNATGVSSMVPIVHQLKALKKVVPFFRLGIIYNPLEQNSVIQKGIVKGMETMLNFRLTEFKITGKRDIPQVLTRLNEAVDAVYLPSDSMIKILGTEIITRVNKFKIPSLSALEDLVTNDCALMGLVPDYYQLGRLAALKASLIFQGNHPSEIKTSTLDHFKITVNMHTAKKIGINIPTSILVMADKIIR</sequence>
<dbReference type="AlphaFoldDB" id="A0A1H2JSR7"/>
<dbReference type="Gene3D" id="3.40.50.2300">
    <property type="match status" value="2"/>
</dbReference>
<accession>A0A1H2JSR7</accession>
<dbReference type="RefSeq" id="WP_092237715.1">
    <property type="nucleotide sequence ID" value="NZ_FNLL01000015.1"/>
</dbReference>
<keyword evidence="2" id="KW-1185">Reference proteome</keyword>
<proteinExistence type="predicted"/>
<evidence type="ECO:0000313" key="1">
    <source>
        <dbReference type="EMBL" id="SDU59313.1"/>
    </source>
</evidence>
<dbReference type="Pfam" id="PF04392">
    <property type="entry name" value="ABC_sub_bind"/>
    <property type="match status" value="1"/>
</dbReference>
<name>A0A1H2JSR7_9BACT</name>
<gene>
    <name evidence="1" type="ORF">SAMN04487931_11517</name>
</gene>
<organism evidence="1 2">
    <name type="scientific">Desulfobacula phenolica</name>
    <dbReference type="NCBI Taxonomy" id="90732"/>
    <lineage>
        <taxon>Bacteria</taxon>
        <taxon>Pseudomonadati</taxon>
        <taxon>Thermodesulfobacteriota</taxon>
        <taxon>Desulfobacteria</taxon>
        <taxon>Desulfobacterales</taxon>
        <taxon>Desulfobacteraceae</taxon>
        <taxon>Desulfobacula</taxon>
    </lineage>
</organism>